<dbReference type="InterPro" id="IPR036179">
    <property type="entry name" value="Ig-like_dom_sf"/>
</dbReference>
<dbReference type="PANTHER" id="PTHR21261:SF17">
    <property type="entry name" value="BEAT VI"/>
    <property type="match status" value="1"/>
</dbReference>
<keyword evidence="1" id="KW-0732">Signal</keyword>
<dbReference type="InterPro" id="IPR007110">
    <property type="entry name" value="Ig-like_dom"/>
</dbReference>
<dbReference type="RefSeq" id="XP_034246856.1">
    <property type="nucleotide sequence ID" value="XM_034390965.1"/>
</dbReference>
<dbReference type="KEGG" id="tpal:117648460"/>
<evidence type="ECO:0000313" key="4">
    <source>
        <dbReference type="RefSeq" id="XP_034246856.1"/>
    </source>
</evidence>
<feature type="domain" description="Ig-like" evidence="2">
    <location>
        <begin position="12"/>
        <end position="131"/>
    </location>
</feature>
<dbReference type="Gene3D" id="2.60.40.10">
    <property type="entry name" value="Immunoglobulins"/>
    <property type="match status" value="1"/>
</dbReference>
<dbReference type="FunFam" id="2.60.40.10:FF:000437">
    <property type="entry name" value="Beat-IIIc, isoform A"/>
    <property type="match status" value="1"/>
</dbReference>
<dbReference type="PROSITE" id="PS50835">
    <property type="entry name" value="IG_LIKE"/>
    <property type="match status" value="1"/>
</dbReference>
<evidence type="ECO:0000259" key="2">
    <source>
        <dbReference type="PROSITE" id="PS50835"/>
    </source>
</evidence>
<proteinExistence type="predicted"/>
<dbReference type="InParanoid" id="A0A6P8Z907"/>
<gene>
    <name evidence="4" type="primary">LOC117648460</name>
</gene>
<evidence type="ECO:0000313" key="3">
    <source>
        <dbReference type="Proteomes" id="UP000515158"/>
    </source>
</evidence>
<name>A0A6P8Z907_THRPL</name>
<dbReference type="OrthoDB" id="6343941at2759"/>
<protein>
    <submittedName>
        <fullName evidence="4">Uncharacterized protein LOC117648460</fullName>
    </submittedName>
</protein>
<dbReference type="InterPro" id="IPR013106">
    <property type="entry name" value="Ig_V-set"/>
</dbReference>
<evidence type="ECO:0000256" key="1">
    <source>
        <dbReference type="SAM" id="SignalP"/>
    </source>
</evidence>
<organism evidence="4">
    <name type="scientific">Thrips palmi</name>
    <name type="common">Melon thrips</name>
    <dbReference type="NCBI Taxonomy" id="161013"/>
    <lineage>
        <taxon>Eukaryota</taxon>
        <taxon>Metazoa</taxon>
        <taxon>Ecdysozoa</taxon>
        <taxon>Arthropoda</taxon>
        <taxon>Hexapoda</taxon>
        <taxon>Insecta</taxon>
        <taxon>Pterygota</taxon>
        <taxon>Neoptera</taxon>
        <taxon>Paraneoptera</taxon>
        <taxon>Thysanoptera</taxon>
        <taxon>Terebrantia</taxon>
        <taxon>Thripoidea</taxon>
        <taxon>Thripidae</taxon>
        <taxon>Thrips</taxon>
    </lineage>
</organism>
<dbReference type="GeneID" id="117648460"/>
<dbReference type="InterPro" id="IPR013783">
    <property type="entry name" value="Ig-like_fold"/>
</dbReference>
<dbReference type="SUPFAM" id="SSF48726">
    <property type="entry name" value="Immunoglobulin"/>
    <property type="match status" value="1"/>
</dbReference>
<dbReference type="Proteomes" id="UP000515158">
    <property type="component" value="Unplaced"/>
</dbReference>
<dbReference type="Pfam" id="PF07686">
    <property type="entry name" value="V-set"/>
    <property type="match status" value="1"/>
</dbReference>
<keyword evidence="3" id="KW-1185">Reference proteome</keyword>
<sequence>MYSPRMRRTSCPALQALCALLVSLFGASMAVKNITITLPEAVVQGDSVTLRCDYDLEDQNLYSIKWFRDESEFYQFVPKEIPATKVFDVDGVKIKVDVSRSDANRVTIQDVGRQPPAYYRCEVSADAPTFHTGLQTGLLTVIGSLAWSRYDGEVSFFVSLYKDSCHLSNLVEYYTESLSHEHAGGHGGHHGQDDERLESVRSSVQVTGHQSKMSLSCRATMFNVYQQSSVKVELQSEGAPKPAPVRKASSAANDASRTAASAAAWAPLVLVAMVLRR</sequence>
<dbReference type="PANTHER" id="PTHR21261">
    <property type="entry name" value="BEAT PROTEIN"/>
    <property type="match status" value="1"/>
</dbReference>
<reference evidence="4" key="1">
    <citation type="submission" date="2025-08" db="UniProtKB">
        <authorList>
            <consortium name="RefSeq"/>
        </authorList>
    </citation>
    <scope>IDENTIFICATION</scope>
    <source>
        <tissue evidence="4">Total insect</tissue>
    </source>
</reference>
<accession>A0A6P8Z907</accession>
<feature type="chain" id="PRO_5027606267" evidence="1">
    <location>
        <begin position="31"/>
        <end position="277"/>
    </location>
</feature>
<feature type="signal peptide" evidence="1">
    <location>
        <begin position="1"/>
        <end position="30"/>
    </location>
</feature>
<dbReference type="AlphaFoldDB" id="A0A6P8Z907"/>